<proteinExistence type="predicted"/>
<feature type="compositionally biased region" description="Polar residues" evidence="5">
    <location>
        <begin position="2091"/>
        <end position="2101"/>
    </location>
</feature>
<keyword evidence="4" id="KW-0853">WD repeat</keyword>
<feature type="compositionally biased region" description="Basic residues" evidence="5">
    <location>
        <begin position="1787"/>
        <end position="1796"/>
    </location>
</feature>
<dbReference type="InterPro" id="IPR013087">
    <property type="entry name" value="Znf_C2H2_type"/>
</dbReference>
<evidence type="ECO:0000256" key="5">
    <source>
        <dbReference type="SAM" id="MobiDB-lite"/>
    </source>
</evidence>
<feature type="compositionally biased region" description="Basic residues" evidence="5">
    <location>
        <begin position="2162"/>
        <end position="2171"/>
    </location>
</feature>
<feature type="compositionally biased region" description="Basic and acidic residues" evidence="5">
    <location>
        <begin position="2196"/>
        <end position="2228"/>
    </location>
</feature>
<evidence type="ECO:0000259" key="6">
    <source>
        <dbReference type="SMART" id="SM00355"/>
    </source>
</evidence>
<dbReference type="InterPro" id="IPR017956">
    <property type="entry name" value="AT_hook_DNA-bd_motif"/>
</dbReference>
<feature type="region of interest" description="Disordered" evidence="5">
    <location>
        <begin position="2425"/>
        <end position="2453"/>
    </location>
</feature>
<feature type="compositionally biased region" description="Low complexity" evidence="5">
    <location>
        <begin position="422"/>
        <end position="436"/>
    </location>
</feature>
<feature type="region of interest" description="Disordered" evidence="5">
    <location>
        <begin position="1948"/>
        <end position="2013"/>
    </location>
</feature>
<dbReference type="PANTHER" id="PTHR15052:SF2">
    <property type="entry name" value="GENERAL TRANSCRIPTION FACTOR 3C POLYPEPTIDE 2"/>
    <property type="match status" value="1"/>
</dbReference>
<feature type="compositionally biased region" description="Basic and acidic residues" evidence="5">
    <location>
        <begin position="1797"/>
        <end position="1816"/>
    </location>
</feature>
<feature type="domain" description="C2H2-type" evidence="6">
    <location>
        <begin position="162"/>
        <end position="185"/>
    </location>
</feature>
<evidence type="ECO:0000256" key="4">
    <source>
        <dbReference type="PROSITE-ProRule" id="PRU00221"/>
    </source>
</evidence>
<gene>
    <name evidence="7" type="ORF">g.23954</name>
</gene>
<comment type="subcellular location">
    <subcellularLocation>
        <location evidence="1">Nucleus</location>
    </subcellularLocation>
</comment>
<dbReference type="InterPro" id="IPR001680">
    <property type="entry name" value="WD40_rpt"/>
</dbReference>
<feature type="region of interest" description="Disordered" evidence="5">
    <location>
        <begin position="560"/>
        <end position="607"/>
    </location>
</feature>
<feature type="region of interest" description="Disordered" evidence="5">
    <location>
        <begin position="1741"/>
        <end position="1816"/>
    </location>
</feature>
<feature type="region of interest" description="Disordered" evidence="5">
    <location>
        <begin position="2543"/>
        <end position="2572"/>
    </location>
</feature>
<evidence type="ECO:0000313" key="7">
    <source>
        <dbReference type="EMBL" id="JAT28073.1"/>
    </source>
</evidence>
<feature type="compositionally biased region" description="Polar residues" evidence="5">
    <location>
        <begin position="1957"/>
        <end position="1986"/>
    </location>
</feature>
<feature type="domain" description="C2H2-type" evidence="6">
    <location>
        <begin position="67"/>
        <end position="90"/>
    </location>
</feature>
<evidence type="ECO:0000256" key="2">
    <source>
        <dbReference type="ARBA" id="ARBA00023163"/>
    </source>
</evidence>
<dbReference type="Gene3D" id="2.130.10.10">
    <property type="entry name" value="YVTN repeat-like/Quinoprotein amine dehydrogenase"/>
    <property type="match status" value="1"/>
</dbReference>
<feature type="region of interest" description="Disordered" evidence="5">
    <location>
        <begin position="337"/>
        <end position="362"/>
    </location>
</feature>
<feature type="region of interest" description="Disordered" evidence="5">
    <location>
        <begin position="1209"/>
        <end position="1235"/>
    </location>
</feature>
<feature type="region of interest" description="Disordered" evidence="5">
    <location>
        <begin position="414"/>
        <end position="453"/>
    </location>
</feature>
<dbReference type="SUPFAM" id="SSF50978">
    <property type="entry name" value="WD40 repeat-like"/>
    <property type="match status" value="1"/>
</dbReference>
<protein>
    <recommendedName>
        <fullName evidence="6">C2H2-type domain-containing protein</fullName>
    </recommendedName>
</protein>
<dbReference type="GO" id="GO:0005634">
    <property type="term" value="C:nucleus"/>
    <property type="evidence" value="ECO:0007669"/>
    <property type="project" value="UniProtKB-SubCell"/>
</dbReference>
<dbReference type="GO" id="GO:0000127">
    <property type="term" value="C:transcription factor TFIIIC complex"/>
    <property type="evidence" value="ECO:0007669"/>
    <property type="project" value="TreeGrafter"/>
</dbReference>
<reference evidence="7" key="1">
    <citation type="submission" date="2015-11" db="EMBL/GenBank/DDBJ databases">
        <title>De novo transcriptome assembly of four potential Pierce s Disease insect vectors from Arizona vineyards.</title>
        <authorList>
            <person name="Tassone E.E."/>
        </authorList>
    </citation>
    <scope>NUCLEOTIDE SEQUENCE</scope>
</reference>
<feature type="compositionally biased region" description="Polar residues" evidence="5">
    <location>
        <begin position="464"/>
        <end position="477"/>
    </location>
</feature>
<feature type="region of interest" description="Disordered" evidence="5">
    <location>
        <begin position="464"/>
        <end position="483"/>
    </location>
</feature>
<feature type="compositionally biased region" description="Polar residues" evidence="5">
    <location>
        <begin position="1761"/>
        <end position="1770"/>
    </location>
</feature>
<dbReference type="SMART" id="SM00355">
    <property type="entry name" value="ZnF_C2H2"/>
    <property type="match status" value="8"/>
</dbReference>
<name>A0A1B6LWK2_9HEMI</name>
<dbReference type="InterPro" id="IPR052416">
    <property type="entry name" value="GTF3C_component"/>
</dbReference>
<dbReference type="EMBL" id="GEBQ01011904">
    <property type="protein sequence ID" value="JAT28073.1"/>
    <property type="molecule type" value="Transcribed_RNA"/>
</dbReference>
<feature type="compositionally biased region" description="Polar residues" evidence="5">
    <location>
        <begin position="1452"/>
        <end position="1465"/>
    </location>
</feature>
<sequence length="3124" mass="352204">MSSEQTATTYIRRRAYNKVHVRSWLIYLEKDGFVRCSFKNCDFMAFDVEEMCKHYGFCKGESSFAKYMCPVCEGRTNSEANLQFHLAKAHNIATPDPARESPELEAKGESNNKPSRVLVASWGYFFETNNYVKCSCGYLANTLLDMHRHYSVCKQEFDELFYVCPECKGRTANVTPLLWHMERSHKIYKSPKQFNAITRIMVDHWQQEIEQLGQASCLHTRSGKRDCLYFDMDLLGIIEHSQSCKGPQYLSVKVQCPNCPKWTNTLDKLSLHSRLIHEVPNNKRSRSSSPESSRHGDTECFEEISICELNEESTLTKEENSGWLIAIDNQNSRIDDDVSLSTQTRQSVITQKQNSDDREETLPKNHNYEMSIEKHHPQEETVQEKNGCSVVEAIRVEFSQEEEEDEVMVIDLESDSGDCRESQVNSDVDVNSTVSEDSTHEKSQLQENSGCTPGCSDDVIVEVSSEQSPRESQNSEIVGSLEGNDKNDLVKEIVVVAQEVENMKDKVLVSQAKEVISVSKKTTEKVKPLEGVASAFHFNLFRDSASSDEEDVNAIKVKSKTDDRKDEDVEPTSSCKQIEDDSKKKSIRHYSKRPRHNSESSSQVKHMNTSAIQDVYLESKYYLEDPGPTSTVSFVINKDGKIHWDAQDNSAKGSIRPVQQAYTKPAPKVCTNQIKNNSEDISKSSEKNDKLMRVVATPDSSGGQSRAKVRLTDRGLRENSQFKSGSIEVVGVEYNVVKTKDGSAVVENNCDMILHIDEGSLSDDNSVESHFIVAVGTAASSNLKSERGGLATYSKSTQQPVVMLEGLKSNKIKKSDVSDNITKSFLDNSNSEALTLPIDSVMNVTDNEDQLRTSPKYENSSDEHVAETMECLKPSIYEDVRSNIICDTENTSLIEPNIESEILSKIENVEVSLINLDKSKDCSNINNSTDYNNVQNAVILDSADHSKSVNENISSLHNKCHENVKSISDTRSNNTNNGLITVVHSLDHKDESKVDKVQARVSFLYKGKLSNRSSESNVSLKEESTENSSECDIDKEIKTNPSSDLKETLQKLQQKEGTDGSKLRKNIISSNNNKNIRRFDHLPVKNIKVEKNKVQNSGIVSDEKSGQDTSDVSRRSSSELFDDGYQDDEDFMDTDEEYDMKDQSFIGFNEISEKLQTRRRSFHQFVNRLSESENEEWYINAGNLSMNYQKVENVTSDKLLSDQNLHLHHDEVTDTSTENLASQKGKRENGKGLPNHCIKDVYQNNEPFVHKSHRHLNSKPFTNVSSSESLDCSIKITPQSVISGIVVTCKEKERKRDKEAIEIECHIEAETINEIGNNQYQLYSEINDHIILTEETTSPEAMDCEVIESKLQEEKFPRNCKSVGIIVSYSNTDRTRTQKEIKSLSTVNGMSETSNLDHSELTNSSLTYDINSSGPCCVTTEIPRKVDKNDTSIVLKYQSDVFGNEVNKDRQNGNSSVNNKDILSTPTLDHKIQDKNSSYKGNVAANGNTFVIKSEKDDAPTRRPDAIDEKLQQQVPRKTLSSQKMKCSSSNNLNLIRENMAKSGKAGTKFEQKSQVLFIDENAINFNKKTSDKSVKTIEGAKENVFTSTPKRKGRNPKIDFVEDYSVLENSESICENVSCEENTSLFLDDSKTEPNTKCNQEKSSIDKNTEELVTINLTNTEDIVHELPTKRIENPKLKTDKEESSFSGTYSDSISIMVTNEGTNPVLHKKRGRKPKLMCNEGEISVPEIINDSACKNAMNEEVKSSLPKKRGRKPKPKCNNETSSVLETSISINEINEEENYVPPPKRRGRKPKTKYIEENSSVEDKESTSKKLHQDENRVEVNKSVMGTKPNVLFSNEASEVSNLTFLPKRRGRPPKNKSCNIEVLKQEKNCLAEHSKREISILGEENPKEMLFSIYSDEADILLRGGVLHGICSSEITTFKGSIQCNISTSANTLLNGALLQNNIKKKRGRPPKSQSNKSNIVVASNSDMENDNTSSSNNTKGLNERDFKLPVRGRKPKTTSRNSSITLSHNDWNNSNVINEIPVRKNDVLLPKKRGRPPKKRLVSCDTTVSEEDQLEALPLSDRVGVSRLGGIVQQEKRKRRPKSIFDNSKTDTSCGETDENQHNSLTELYGDDYEFDETMNMTSPPLKKKKRMPELLDTDVIFINTEKLSDSLHSSFNKRKGKSSRRFQDAEKKSTTNVSGILDSTLDMSDSCKSEIKCENEDSDSDRTERIENEPDGKDIGDRRKRKKRTRKVFFEYIEQEDGGDDNSDGEETKEKSAIIRRPQEEVIFTAKHKNNDMVVCGVCKKEMSYKIYKTQHSIFTHYALCWLDGEEKPVDMTDDKEVVNRLWYSKKKLGKTPFKCFNCNLPKLSAVGFQSHIRFCGKEHEMESLLSTCPECGATMKPSSLRPHLYMKHSSKTKASSIDTSSIIPKARRAAASKADEVLQSSRDDHEVEGQAEGQSQWRPTSPQLRQMQHLYTKPNKLIPKEEVERWKSALKEKNVVTCRHPNCKFSATTTITFRKHYFSCPFFPPRLVYRCRQCEFVSEEETAIQEHLAQEHADQLQSSSGSESGSESDEGSDVEHNKHHHHRYNLSLPFKFLRSLRYRSRSFPKKFFFNDALMWTYKMRLENLTDDMLFPEAVEPAKALRADQASRHLPTTASSIRFRGSDGSWHSLPRFQGSLVDGVPVMFAGGPVWACAWASVPDTEDRQYLAVASHPNMDMTHEMAAVYSYPSILQVWAVGRLINCLPRPESEDLPVPKFLMGIAHSRGAVWSLQWCPSGCYDDTRLGLLAAACSDGSVALYSIPHNQPTSEHTIYEMEPVMELKLGCEMMSQCKCIDWHGVAPHSTIVGGFANGMVALWDLQTTSPLLREGNVIYPFKVFEAHLSAVTAVSLSPTPDTTGTHLMTASLDRATKFWRLDDTTAPINAFRKASVTDAVMPGTWMTSINAYDDVYSTNSTHIMGYSYRETFNSTNTNFHPQTGTVWGVSFNEWINSIACASEVGELTVLFRRQLLVTEDSKKVKSNSMRQDLISCTVQHLGDSSATQEIGHRYQDCADNVGLNISFKEKTAEAKKPGKTCSVDTMENYPILSINKVTWNHNFNSFTWLAAGLQCGLVMAPHISCLQSKDLVDLHHRIDSR</sequence>
<feature type="domain" description="C2H2-type" evidence="6">
    <location>
        <begin position="254"/>
        <end position="277"/>
    </location>
</feature>
<dbReference type="GO" id="GO:0003677">
    <property type="term" value="F:DNA binding"/>
    <property type="evidence" value="ECO:0007669"/>
    <property type="project" value="InterPro"/>
</dbReference>
<feature type="region of interest" description="Disordered" evidence="5">
    <location>
        <begin position="1445"/>
        <end position="1465"/>
    </location>
</feature>
<feature type="compositionally biased region" description="Basic residues" evidence="5">
    <location>
        <begin position="585"/>
        <end position="595"/>
    </location>
</feature>
<feature type="domain" description="C2H2-type" evidence="6">
    <location>
        <begin position="2345"/>
        <end position="2371"/>
    </location>
</feature>
<feature type="compositionally biased region" description="Polar residues" evidence="5">
    <location>
        <begin position="2004"/>
        <end position="2013"/>
    </location>
</feature>
<feature type="compositionally biased region" description="Acidic residues" evidence="5">
    <location>
        <begin position="1120"/>
        <end position="1131"/>
    </location>
</feature>
<feature type="compositionally biased region" description="Basic and acidic residues" evidence="5">
    <location>
        <begin position="1101"/>
        <end position="1117"/>
    </location>
</feature>
<dbReference type="PANTHER" id="PTHR15052">
    <property type="entry name" value="RNA POLYMERASE III TRANSCRIPTION INITIATION FACTOR COMPLEX SUBUNIT"/>
    <property type="match status" value="1"/>
</dbReference>
<dbReference type="SMART" id="SM00384">
    <property type="entry name" value="AT_hook"/>
    <property type="match status" value="3"/>
</dbReference>
<feature type="region of interest" description="Disordered" evidence="5">
    <location>
        <begin position="1014"/>
        <end position="1074"/>
    </location>
</feature>
<feature type="region of interest" description="Disordered" evidence="5">
    <location>
        <begin position="2158"/>
        <end position="2230"/>
    </location>
</feature>
<feature type="region of interest" description="Disordered" evidence="5">
    <location>
        <begin position="2079"/>
        <end position="2107"/>
    </location>
</feature>
<dbReference type="SMART" id="SM00320">
    <property type="entry name" value="WD40"/>
    <property type="match status" value="3"/>
</dbReference>
<evidence type="ECO:0000256" key="1">
    <source>
        <dbReference type="ARBA" id="ARBA00004123"/>
    </source>
</evidence>
<keyword evidence="2" id="KW-0804">Transcription</keyword>
<dbReference type="GO" id="GO:0006383">
    <property type="term" value="P:transcription by RNA polymerase III"/>
    <property type="evidence" value="ECO:0007669"/>
    <property type="project" value="TreeGrafter"/>
</dbReference>
<feature type="domain" description="C2H2-type" evidence="6">
    <location>
        <begin position="2378"/>
        <end position="2400"/>
    </location>
</feature>
<keyword evidence="3" id="KW-0539">Nucleus</keyword>
<feature type="region of interest" description="Disordered" evidence="5">
    <location>
        <begin position="1093"/>
        <end position="1131"/>
    </location>
</feature>
<feature type="compositionally biased region" description="Basic residues" evidence="5">
    <location>
        <begin position="1748"/>
        <end position="1758"/>
    </location>
</feature>
<feature type="domain" description="C2H2-type" evidence="6">
    <location>
        <begin position="2285"/>
        <end position="2308"/>
    </location>
</feature>
<feature type="compositionally biased region" description="Basic and acidic residues" evidence="5">
    <location>
        <begin position="2425"/>
        <end position="2440"/>
    </location>
</feature>
<feature type="domain" description="C2H2-type" evidence="6">
    <location>
        <begin position="2521"/>
        <end position="2544"/>
    </location>
</feature>
<feature type="compositionally biased region" description="Polar residues" evidence="5">
    <location>
        <begin position="339"/>
        <end position="353"/>
    </location>
</feature>
<feature type="compositionally biased region" description="Polar residues" evidence="5">
    <location>
        <begin position="2444"/>
        <end position="2453"/>
    </location>
</feature>
<feature type="compositionally biased region" description="Basic and acidic residues" evidence="5">
    <location>
        <begin position="1032"/>
        <end position="1062"/>
    </location>
</feature>
<dbReference type="InterPro" id="IPR036322">
    <property type="entry name" value="WD40_repeat_dom_sf"/>
</dbReference>
<accession>A0A1B6LWK2</accession>
<feature type="repeat" description="WD" evidence="4">
    <location>
        <begin position="2867"/>
        <end position="2912"/>
    </location>
</feature>
<organism evidence="7">
    <name type="scientific">Graphocephala atropunctata</name>
    <dbReference type="NCBI Taxonomy" id="36148"/>
    <lineage>
        <taxon>Eukaryota</taxon>
        <taxon>Metazoa</taxon>
        <taxon>Ecdysozoa</taxon>
        <taxon>Arthropoda</taxon>
        <taxon>Hexapoda</taxon>
        <taxon>Insecta</taxon>
        <taxon>Pterygota</taxon>
        <taxon>Neoptera</taxon>
        <taxon>Paraneoptera</taxon>
        <taxon>Hemiptera</taxon>
        <taxon>Auchenorrhyncha</taxon>
        <taxon>Membracoidea</taxon>
        <taxon>Cicadellidae</taxon>
        <taxon>Cicadellinae</taxon>
        <taxon>Cicadellini</taxon>
        <taxon>Graphocephala</taxon>
    </lineage>
</organism>
<dbReference type="InterPro" id="IPR015943">
    <property type="entry name" value="WD40/YVTN_repeat-like_dom_sf"/>
</dbReference>
<evidence type="ECO:0000256" key="3">
    <source>
        <dbReference type="ARBA" id="ARBA00023242"/>
    </source>
</evidence>
<feature type="domain" description="C2H2-type" evidence="6">
    <location>
        <begin position="2488"/>
        <end position="2510"/>
    </location>
</feature>
<dbReference type="PROSITE" id="PS50082">
    <property type="entry name" value="WD_REPEATS_2"/>
    <property type="match status" value="1"/>
</dbReference>